<feature type="chain" id="PRO_5031271606" description="Tissue inhibitor of metalloproteinase" evidence="4">
    <location>
        <begin position="28"/>
        <end position="182"/>
    </location>
</feature>
<dbReference type="InterPro" id="IPR008993">
    <property type="entry name" value="TIMP-like_OB-fold"/>
</dbReference>
<sequence>MKKARIIACCSAFFLLVYWLFPSPVHACSCVVPGPLEEELAESSAVFSGKVIRIDENKAKLKKEVVFKVNEIWKGVNETQIVVETPNQSGACGFDFVEGQEFLVYARANADGKLKTTICSRTKAMSAAKEDLNALDKGKSPAKQVEVEQGAGGKTNILVWSVFILSGFIITAVYFLKNGAKK</sequence>
<keyword evidence="3" id="KW-0812">Transmembrane</keyword>
<keyword evidence="3" id="KW-0472">Membrane</keyword>
<dbReference type="GO" id="GO:0008191">
    <property type="term" value="F:metalloendopeptidase inhibitor activity"/>
    <property type="evidence" value="ECO:0007669"/>
    <property type="project" value="InterPro"/>
</dbReference>
<keyword evidence="2" id="KW-0964">Secreted</keyword>
<dbReference type="AlphaFoldDB" id="A0A7W1WU16"/>
<dbReference type="RefSeq" id="WP_181754073.1">
    <property type="nucleotide sequence ID" value="NZ_JACEIQ010000022.1"/>
</dbReference>
<evidence type="ECO:0000313" key="6">
    <source>
        <dbReference type="Proteomes" id="UP000535491"/>
    </source>
</evidence>
<keyword evidence="6" id="KW-1185">Reference proteome</keyword>
<dbReference type="Pfam" id="PF00965">
    <property type="entry name" value="TIMP"/>
    <property type="match status" value="1"/>
</dbReference>
<protein>
    <recommendedName>
        <fullName evidence="7">Tissue inhibitor of metalloproteinase</fullName>
    </recommendedName>
</protein>
<accession>A0A7W1WU16</accession>
<evidence type="ECO:0008006" key="7">
    <source>
        <dbReference type="Google" id="ProtNLM"/>
    </source>
</evidence>
<evidence type="ECO:0000256" key="3">
    <source>
        <dbReference type="SAM" id="Phobius"/>
    </source>
</evidence>
<dbReference type="EMBL" id="JACEIQ010000022">
    <property type="protein sequence ID" value="MBA4496027.1"/>
    <property type="molecule type" value="Genomic_DNA"/>
</dbReference>
<dbReference type="InterPro" id="IPR001820">
    <property type="entry name" value="TIMP"/>
</dbReference>
<evidence type="ECO:0000256" key="2">
    <source>
        <dbReference type="ARBA" id="ARBA00022525"/>
    </source>
</evidence>
<evidence type="ECO:0000256" key="1">
    <source>
        <dbReference type="ARBA" id="ARBA00004613"/>
    </source>
</evidence>
<gene>
    <name evidence="5" type="ORF">H1191_17220</name>
</gene>
<name>A0A7W1WU16_9BACL</name>
<proteinExistence type="predicted"/>
<comment type="caution">
    <text evidence="5">The sequence shown here is derived from an EMBL/GenBank/DDBJ whole genome shotgun (WGS) entry which is preliminary data.</text>
</comment>
<keyword evidence="3" id="KW-1133">Transmembrane helix</keyword>
<evidence type="ECO:0000313" key="5">
    <source>
        <dbReference type="EMBL" id="MBA4496027.1"/>
    </source>
</evidence>
<dbReference type="GO" id="GO:0005576">
    <property type="term" value="C:extracellular region"/>
    <property type="evidence" value="ECO:0007669"/>
    <property type="project" value="UniProtKB-SubCell"/>
</dbReference>
<feature type="transmembrane region" description="Helical" evidence="3">
    <location>
        <begin position="157"/>
        <end position="176"/>
    </location>
</feature>
<dbReference type="SUPFAM" id="SSF50242">
    <property type="entry name" value="TIMP-like"/>
    <property type="match status" value="1"/>
</dbReference>
<dbReference type="Proteomes" id="UP000535491">
    <property type="component" value="Unassembled WGS sequence"/>
</dbReference>
<dbReference type="Gene3D" id="2.40.50.120">
    <property type="match status" value="1"/>
</dbReference>
<comment type="subcellular location">
    <subcellularLocation>
        <location evidence="1">Secreted</location>
    </subcellularLocation>
</comment>
<keyword evidence="4" id="KW-0732">Signal</keyword>
<feature type="signal peptide" evidence="4">
    <location>
        <begin position="1"/>
        <end position="27"/>
    </location>
</feature>
<reference evidence="5 6" key="1">
    <citation type="submission" date="2020-07" db="EMBL/GenBank/DDBJ databases">
        <authorList>
            <person name="Feng H."/>
        </authorList>
    </citation>
    <scope>NUCLEOTIDE SEQUENCE [LARGE SCALE GENOMIC DNA]</scope>
    <source>
        <strain evidence="6">s-10</strain>
    </source>
</reference>
<evidence type="ECO:0000256" key="4">
    <source>
        <dbReference type="SAM" id="SignalP"/>
    </source>
</evidence>
<organism evidence="5 6">
    <name type="scientific">Paenactinomyces guangxiensis</name>
    <dbReference type="NCBI Taxonomy" id="1490290"/>
    <lineage>
        <taxon>Bacteria</taxon>
        <taxon>Bacillati</taxon>
        <taxon>Bacillota</taxon>
        <taxon>Bacilli</taxon>
        <taxon>Bacillales</taxon>
        <taxon>Thermoactinomycetaceae</taxon>
        <taxon>Paenactinomyces</taxon>
    </lineage>
</organism>